<dbReference type="AlphaFoldDB" id="A0A4Q0SP51"/>
<comment type="caution">
    <text evidence="2">The sequence shown here is derived from an EMBL/GenBank/DDBJ whole genome shotgun (WGS) entry which is preliminary data.</text>
</comment>
<feature type="transmembrane region" description="Helical" evidence="1">
    <location>
        <begin position="395"/>
        <end position="416"/>
    </location>
</feature>
<evidence type="ECO:0000313" key="2">
    <source>
        <dbReference type="EMBL" id="RXH39646.1"/>
    </source>
</evidence>
<evidence type="ECO:0000313" key="3">
    <source>
        <dbReference type="Proteomes" id="UP000290565"/>
    </source>
</evidence>
<feature type="transmembrane region" description="Helical" evidence="1">
    <location>
        <begin position="285"/>
        <end position="304"/>
    </location>
</feature>
<organism evidence="2 3">
    <name type="scientific">Bradyrhizobium zhanjiangense</name>
    <dbReference type="NCBI Taxonomy" id="1325107"/>
    <lineage>
        <taxon>Bacteria</taxon>
        <taxon>Pseudomonadati</taxon>
        <taxon>Pseudomonadota</taxon>
        <taxon>Alphaproteobacteria</taxon>
        <taxon>Hyphomicrobiales</taxon>
        <taxon>Nitrobacteraceae</taxon>
        <taxon>Bradyrhizobium</taxon>
    </lineage>
</organism>
<dbReference type="GO" id="GO:0031293">
    <property type="term" value="P:membrane protein intracellular domain proteolysis"/>
    <property type="evidence" value="ECO:0007669"/>
    <property type="project" value="TreeGrafter"/>
</dbReference>
<feature type="transmembrane region" description="Helical" evidence="1">
    <location>
        <begin position="257"/>
        <end position="279"/>
    </location>
</feature>
<feature type="transmembrane region" description="Helical" evidence="1">
    <location>
        <begin position="370"/>
        <end position="389"/>
    </location>
</feature>
<dbReference type="InterPro" id="IPR041881">
    <property type="entry name" value="PqqD_sf"/>
</dbReference>
<dbReference type="GO" id="GO:0004222">
    <property type="term" value="F:metalloendopeptidase activity"/>
    <property type="evidence" value="ECO:0007669"/>
    <property type="project" value="InterPro"/>
</dbReference>
<dbReference type="SUPFAM" id="SSF111369">
    <property type="entry name" value="HlyD-like secretion proteins"/>
    <property type="match status" value="1"/>
</dbReference>
<feature type="transmembrane region" description="Helical" evidence="1">
    <location>
        <begin position="213"/>
        <end position="236"/>
    </location>
</feature>
<feature type="transmembrane region" description="Helical" evidence="1">
    <location>
        <begin position="155"/>
        <end position="177"/>
    </location>
</feature>
<accession>A0A4Q0SP51</accession>
<dbReference type="GO" id="GO:0016020">
    <property type="term" value="C:membrane"/>
    <property type="evidence" value="ECO:0007669"/>
    <property type="project" value="InterPro"/>
</dbReference>
<dbReference type="InterPro" id="IPR001193">
    <property type="entry name" value="MBTPS2"/>
</dbReference>
<dbReference type="EMBL" id="LBJM01000047">
    <property type="protein sequence ID" value="RXH39646.1"/>
    <property type="molecule type" value="Genomic_DNA"/>
</dbReference>
<dbReference type="Gene3D" id="1.10.10.1150">
    <property type="entry name" value="Coenzyme PQQ synthesis protein D (PqqD)"/>
    <property type="match status" value="1"/>
</dbReference>
<dbReference type="RefSeq" id="WP_128945255.1">
    <property type="nucleotide sequence ID" value="NZ_LBJM01000047.1"/>
</dbReference>
<dbReference type="PANTHER" id="PTHR13325:SF3">
    <property type="entry name" value="MEMBRANE-BOUND TRANSCRIPTION FACTOR SITE-2 PROTEASE"/>
    <property type="match status" value="1"/>
</dbReference>
<dbReference type="PANTHER" id="PTHR13325">
    <property type="entry name" value="PROTEASE M50 MEMBRANE-BOUND TRANSCRIPTION FACTOR SITE 2 PROTEASE"/>
    <property type="match status" value="1"/>
</dbReference>
<feature type="transmembrane region" description="Helical" evidence="1">
    <location>
        <begin position="428"/>
        <end position="448"/>
    </location>
</feature>
<dbReference type="Proteomes" id="UP000290565">
    <property type="component" value="Unassembled WGS sequence"/>
</dbReference>
<proteinExistence type="predicted"/>
<keyword evidence="1" id="KW-0812">Transmembrane</keyword>
<keyword evidence="1" id="KW-1133">Transmembrane helix</keyword>
<gene>
    <name evidence="2" type="ORF">XH94_17320</name>
</gene>
<name>A0A4Q0SP51_9BRAD</name>
<protein>
    <recommendedName>
        <fullName evidence="4">Peptidase M50</fullName>
    </recommendedName>
</protein>
<dbReference type="GO" id="GO:0005737">
    <property type="term" value="C:cytoplasm"/>
    <property type="evidence" value="ECO:0007669"/>
    <property type="project" value="TreeGrafter"/>
</dbReference>
<reference evidence="2 3" key="1">
    <citation type="submission" date="2015-04" db="EMBL/GenBank/DDBJ databases">
        <title>Comparative genomics of rhizobia nodulating Arachis hypogaea in China.</title>
        <authorList>
            <person name="Li Y."/>
        </authorList>
    </citation>
    <scope>NUCLEOTIDE SEQUENCE [LARGE SCALE GENOMIC DNA]</scope>
    <source>
        <strain evidence="2 3">CCBAU 51787</strain>
    </source>
</reference>
<evidence type="ECO:0000256" key="1">
    <source>
        <dbReference type="SAM" id="Phobius"/>
    </source>
</evidence>
<keyword evidence="1" id="KW-0472">Membrane</keyword>
<evidence type="ECO:0008006" key="4">
    <source>
        <dbReference type="Google" id="ProtNLM"/>
    </source>
</evidence>
<sequence length="717" mass="79111">MTTAPFLSSSWYRVAQRRPKLRDHTSVYRHRYRGCIWYVVQDHATGRMHRLSPAGYMIVAAMDGVRTVDQIWHEVGSALAEEAPSQTDAIQLLAELSAFDLLQTEVTPDASALVARAAKAKRSRWLGNVLYPLALRIPLWHPIRFFERTRPLAEWLFGLPGAVLWLLVVLPAPLLAAQHWQELTADASDRILAADNLLSLALVYLLLKTLHEFGHGFAVTAFGGTVPEFGIMILVFAPLPYVDASAASAFRSKWRRALVGAAGMIVEVFFAALALYVWLTVEAGLVRALAFDALAVAGVSTLVYNGNPLLRYDGYYILADLLEIPNLALRATRYWTYLVNRYAFRADGSKDFVATTGERIWFVLYAPAAFLYRQVVMLAIAVFVASQYLALGVSIAVWSLLTGVALPIGKALWFVLASPSLHRNRARVVTATFGTILATGLMLFLIPIPSYTTTEGVVWLPENAIVRARTDGFARALLVQPGMNVTAGEALVESEESTLQAELSILRARVAELETRLATERFTDRASAEITTMELGQARAELATATDRAARLIVHSRSDGTFAVMKPQDLPGRFLREGQQIGYVLTPGSRIVRAPIRQDDIDLVRHRLQSAEVKLAERPDETLPVESIREIPAGRDVLPSRALGGAGGGAFSVDPGDPEGVKTLQRVFQIDLVLPENAPAATAFGGHAYIRFNFNWEPPGQQIWRRLRQLLLSQLQV</sequence>